<dbReference type="RefSeq" id="WP_090268145.1">
    <property type="nucleotide sequence ID" value="NZ_FOEP01000002.1"/>
</dbReference>
<evidence type="ECO:0000256" key="3">
    <source>
        <dbReference type="ARBA" id="ARBA00022840"/>
    </source>
</evidence>
<feature type="domain" description="Carboxyltransferase" evidence="4">
    <location>
        <begin position="26"/>
        <end position="300"/>
    </location>
</feature>
<dbReference type="InterPro" id="IPR003778">
    <property type="entry name" value="CT_A_B"/>
</dbReference>
<sequence>MTRSLTIHRAGPSLTVQDAGRPGYLGQGLSRSGAADPIALAEGAALLGQSAELAALEMAGVGGEFTADQDTRIALTGAPMMATLDGAPLRWNASHLMPRGARLVIGAAGQGVYGYLHLGGGLATPPLLGSRSVHLAAGVGRACVTGDDLPIGPDRGKTTGLTLDPEPRLTGGALRIVPSMQTELFPPAERARFEAAEFTRDTRANRMGVRMLQPGAPFAAQGQLNILSEIIVPGDIQMTGEGTPFVLLNECQTTGGYPRIGTVIAPDLPRVAQAGPGTKLRFQFVTQETALDALRRYRAMLAGLKSRTRPLVRAPHDIPDLLSYQLVDGAISAHHEGD</sequence>
<accession>A0A1H9AFG9</accession>
<dbReference type="SMART" id="SM00797">
    <property type="entry name" value="AHS2"/>
    <property type="match status" value="1"/>
</dbReference>
<dbReference type="OrthoDB" id="9768696at2"/>
<dbReference type="Gene3D" id="2.40.100.10">
    <property type="entry name" value="Cyclophilin-like"/>
    <property type="match status" value="1"/>
</dbReference>
<keyword evidence="6" id="KW-1185">Reference proteome</keyword>
<dbReference type="PANTHER" id="PTHR43309">
    <property type="entry name" value="5-OXOPROLINASE SUBUNIT C"/>
    <property type="match status" value="1"/>
</dbReference>
<evidence type="ECO:0000313" key="5">
    <source>
        <dbReference type="EMBL" id="SEP75440.1"/>
    </source>
</evidence>
<dbReference type="PANTHER" id="PTHR43309:SF3">
    <property type="entry name" value="5-OXOPROLINASE SUBUNIT C"/>
    <property type="match status" value="1"/>
</dbReference>
<keyword evidence="1" id="KW-0547">Nucleotide-binding</keyword>
<dbReference type="Pfam" id="PF02626">
    <property type="entry name" value="CT_A_B"/>
    <property type="match status" value="1"/>
</dbReference>
<name>A0A1H9AFG9_9RHOB</name>
<protein>
    <submittedName>
        <fullName evidence="5">Biotin-dependent carboxylase uncharacterized domain-containing protein</fullName>
    </submittedName>
</protein>
<dbReference type="AlphaFoldDB" id="A0A1H9AFG9"/>
<dbReference type="GO" id="GO:0005524">
    <property type="term" value="F:ATP binding"/>
    <property type="evidence" value="ECO:0007669"/>
    <property type="project" value="UniProtKB-KW"/>
</dbReference>
<organism evidence="5 6">
    <name type="scientific">Thalassovita taeanensis</name>
    <dbReference type="NCBI Taxonomy" id="657014"/>
    <lineage>
        <taxon>Bacteria</taxon>
        <taxon>Pseudomonadati</taxon>
        <taxon>Pseudomonadota</taxon>
        <taxon>Alphaproteobacteria</taxon>
        <taxon>Rhodobacterales</taxon>
        <taxon>Roseobacteraceae</taxon>
        <taxon>Thalassovita</taxon>
    </lineage>
</organism>
<evidence type="ECO:0000259" key="4">
    <source>
        <dbReference type="SMART" id="SM00797"/>
    </source>
</evidence>
<gene>
    <name evidence="5" type="ORF">SAMN04488092_102120</name>
</gene>
<dbReference type="Proteomes" id="UP000198634">
    <property type="component" value="Unassembled WGS sequence"/>
</dbReference>
<dbReference type="InterPro" id="IPR029000">
    <property type="entry name" value="Cyclophilin-like_dom_sf"/>
</dbReference>
<keyword evidence="2" id="KW-0378">Hydrolase</keyword>
<dbReference type="EMBL" id="FOEP01000002">
    <property type="protein sequence ID" value="SEP75440.1"/>
    <property type="molecule type" value="Genomic_DNA"/>
</dbReference>
<dbReference type="STRING" id="657014.SAMN04488092_102120"/>
<reference evidence="5 6" key="1">
    <citation type="submission" date="2016-10" db="EMBL/GenBank/DDBJ databases">
        <authorList>
            <person name="de Groot N.N."/>
        </authorList>
    </citation>
    <scope>NUCLEOTIDE SEQUENCE [LARGE SCALE GENOMIC DNA]</scope>
    <source>
        <strain evidence="5 6">DSM 22007</strain>
    </source>
</reference>
<evidence type="ECO:0000256" key="2">
    <source>
        <dbReference type="ARBA" id="ARBA00022801"/>
    </source>
</evidence>
<evidence type="ECO:0000313" key="6">
    <source>
        <dbReference type="Proteomes" id="UP000198634"/>
    </source>
</evidence>
<dbReference type="InterPro" id="IPR052708">
    <property type="entry name" value="PxpC"/>
</dbReference>
<dbReference type="SUPFAM" id="SSF50891">
    <property type="entry name" value="Cyclophilin-like"/>
    <property type="match status" value="1"/>
</dbReference>
<dbReference type="GO" id="GO:0016787">
    <property type="term" value="F:hydrolase activity"/>
    <property type="evidence" value="ECO:0007669"/>
    <property type="project" value="UniProtKB-KW"/>
</dbReference>
<proteinExistence type="predicted"/>
<keyword evidence="3" id="KW-0067">ATP-binding</keyword>
<evidence type="ECO:0000256" key="1">
    <source>
        <dbReference type="ARBA" id="ARBA00022741"/>
    </source>
</evidence>